<dbReference type="EMBL" id="AP022609">
    <property type="protein sequence ID" value="BBZ23556.1"/>
    <property type="molecule type" value="Genomic_DNA"/>
</dbReference>
<sequence length="317" mass="35809">MTFTVYLSKREVWMLSVDDTAAGPHAPGAGLDHERIVLQARDVGFDWSELPVHYVPGEPFVTHFCDVLHLLLPAGEEFFVEVFKQALPLIKDDQLRLDVQGFIGQEATHSQAHAAVVDHLAARGVDMAPFTAQMAWLFGKLLGDRPHWGERRQQRWLLERVALVAAVEHYTAILGEWILDSPALDAIGVHPVMLDMLRWHGAEEVEHKAVAFDVMKHLRAGFLRQVRTQLAVTPLMLMMWVRGLRYMYKADPLLPPGTRPRWRDWFVAARRGLVPSPWEFLPAIASYYRPGFHPAQLGGVEKAVNYLAVSPAARATH</sequence>
<dbReference type="PANTHER" id="PTHR39456:SF1">
    <property type="entry name" value="METAL-DEPENDENT HYDROLASE"/>
    <property type="match status" value="1"/>
</dbReference>
<evidence type="ECO:0000313" key="1">
    <source>
        <dbReference type="EMBL" id="BBZ23556.1"/>
    </source>
</evidence>
<accession>A0A7I7X1F1</accession>
<dbReference type="Proteomes" id="UP000467260">
    <property type="component" value="Chromosome"/>
</dbReference>
<reference evidence="1 2" key="1">
    <citation type="journal article" date="2019" name="Emerg. Microbes Infect.">
        <title>Comprehensive subspecies identification of 175 nontuberculous mycobacteria species based on 7547 genomic profiles.</title>
        <authorList>
            <person name="Matsumoto Y."/>
            <person name="Kinjo T."/>
            <person name="Motooka D."/>
            <person name="Nabeya D."/>
            <person name="Jung N."/>
            <person name="Uechi K."/>
            <person name="Horii T."/>
            <person name="Iida T."/>
            <person name="Fujita J."/>
            <person name="Nakamura S."/>
        </authorList>
    </citation>
    <scope>NUCLEOTIDE SEQUENCE [LARGE SCALE GENOMIC DNA]</scope>
    <source>
        <strain evidence="1 2">JCM 13571</strain>
    </source>
</reference>
<evidence type="ECO:0008006" key="3">
    <source>
        <dbReference type="Google" id="ProtNLM"/>
    </source>
</evidence>
<dbReference type="PIRSF" id="PIRSF007580">
    <property type="entry name" value="UCP07580"/>
    <property type="match status" value="1"/>
</dbReference>
<dbReference type="PANTHER" id="PTHR39456">
    <property type="entry name" value="METAL-DEPENDENT HYDROLASE"/>
    <property type="match status" value="1"/>
</dbReference>
<dbReference type="AlphaFoldDB" id="A0A7I7X1F1"/>
<dbReference type="Pfam" id="PF10118">
    <property type="entry name" value="Metal_hydrol"/>
    <property type="match status" value="1"/>
</dbReference>
<gene>
    <name evidence="1" type="ORF">MHIB_19740</name>
</gene>
<proteinExistence type="predicted"/>
<protein>
    <recommendedName>
        <fullName evidence="3">Metal-dependent hydrolase</fullName>
    </recommendedName>
</protein>
<name>A0A7I7X1F1_9MYCO</name>
<organism evidence="1 2">
    <name type="scientific">Mycolicibacter hiberniae</name>
    <dbReference type="NCBI Taxonomy" id="29314"/>
    <lineage>
        <taxon>Bacteria</taxon>
        <taxon>Bacillati</taxon>
        <taxon>Actinomycetota</taxon>
        <taxon>Actinomycetes</taxon>
        <taxon>Mycobacteriales</taxon>
        <taxon>Mycobacteriaceae</taxon>
        <taxon>Mycolicibacter</taxon>
    </lineage>
</organism>
<dbReference type="KEGG" id="mhib:MHIB_19740"/>
<dbReference type="InterPro" id="IPR016516">
    <property type="entry name" value="UCP07580"/>
</dbReference>
<evidence type="ECO:0000313" key="2">
    <source>
        <dbReference type="Proteomes" id="UP000467260"/>
    </source>
</evidence>
<keyword evidence="2" id="KW-1185">Reference proteome</keyword>